<keyword evidence="13" id="KW-1185">Reference proteome</keyword>
<keyword evidence="10" id="KW-1238">Degradation of host capsule during virus entry</keyword>
<keyword evidence="8" id="KW-1160">Virus entry into host cell</keyword>
<keyword evidence="5" id="KW-1161">Viral attachment to host cell</keyword>
<evidence type="ECO:0000256" key="7">
    <source>
        <dbReference type="ARBA" id="ARBA00023165"/>
    </source>
</evidence>
<dbReference type="InterPro" id="IPR005604">
    <property type="entry name" value="Phage_T7_tail_fibre-like_N"/>
</dbReference>
<sequence>MVSLLIQLKEVTMDQEIKTVIQYPTGSTEFDIPFDYLSRKFVRVSLVSDDNRRLLSNITEYRYVSKTRVKLLAGTAGFDRVEIRRYTSASDRIVDFSDGSVLRATDLNVAQLQSSHIAEEARDAALMAMPQDDAGNLDARNRRIVRLAPGIAGTDAINKNQLDTTLGEAGGILSDVKELQGEIYDYITKFADDTAMVKGVNWVYNSGVAIGGETVIKITKATPVFAVPYLEINGSRQFVGWQFSFNALTQEITLVKPLVAGDFVVALTTESHLPLEDLLYGTTGAGSIGTTSGETVQAVLDRLGDVESPEKYGATGGPDDSDAVQRAIDAAAARAKVYEGIITPEVVILLNIYRIKKTLTVDGSRVRLVSLTSAGGLHFDPTGSYDNLRCIVVNGTAPNAAYVGQLKGFADGVRFTSTGKTLTLFHAVRASSNSGDNGACLHNIDKCAFRGFKDIFTHGAGGWGWTFNSSQFSGNDTLMNLVTAADTYERHTFIGCTWQNGGYAFNMANPDGKVYWIGGSIDYCDGLALISSGHLETSGHNEWTARTKPLVRITGDNASVVSSGTMFIRNNTTTPYVIFEQYKSRQVAVRDLTFVTDGVNVARGTLSNREVLKSNIFFANDTAKGIAYNSADEPILNGNRAAADITLSPSVNHTYTVQDSKITVTANAGGSSAHLYVDIFIGGSQKVALKMRCTNGSTTGPVFLNKSIMTAGKATIADLTSYGTTQWVAGASSDGGTVTVIDVPKQAAFLRLDFNLVNLTTATTFTIENLNLFTA</sequence>
<protein>
    <recommendedName>
        <fullName evidence="9">Probable tail spike protein</fullName>
    </recommendedName>
</protein>
<keyword evidence="4" id="KW-1227">Viral tail protein</keyword>
<dbReference type="GO" id="GO:0098015">
    <property type="term" value="C:virus tail"/>
    <property type="evidence" value="ECO:0007669"/>
    <property type="project" value="UniProtKB-KW"/>
</dbReference>
<keyword evidence="3" id="KW-1235">Degradation of host cell envelope components during virus entry</keyword>
<feature type="domain" description="Bacteriophage T7 tail fibre protein-like N-terminal" evidence="11">
    <location>
        <begin position="13"/>
        <end position="139"/>
    </location>
</feature>
<evidence type="ECO:0000256" key="2">
    <source>
        <dbReference type="ARBA" id="ARBA00022581"/>
    </source>
</evidence>
<accession>A0AAV1MAL3</accession>
<gene>
    <name evidence="12" type="ORF">K48PH164C1_LOCUS49</name>
</gene>
<dbReference type="GO" id="GO:0098994">
    <property type="term" value="P:symbiont entry into host cell via disruption of host cell envelope"/>
    <property type="evidence" value="ECO:0007669"/>
    <property type="project" value="UniProtKB-KW"/>
</dbReference>
<keyword evidence="6" id="KW-0946">Virion</keyword>
<evidence type="ECO:0000256" key="1">
    <source>
        <dbReference type="ARBA" id="ARBA00004328"/>
    </source>
</evidence>
<dbReference type="GO" id="GO:0098671">
    <property type="term" value="P:adhesion receptor-mediated virion attachment to host cell"/>
    <property type="evidence" value="ECO:0007669"/>
    <property type="project" value="UniProtKB-KW"/>
</dbReference>
<dbReference type="Proteomes" id="UP001497546">
    <property type="component" value="Chromosome"/>
</dbReference>
<name>A0AAV1MAL3_9CAUD</name>
<evidence type="ECO:0000256" key="3">
    <source>
        <dbReference type="ARBA" id="ARBA00022717"/>
    </source>
</evidence>
<dbReference type="GO" id="GO:0098996">
    <property type="term" value="P:symbiont entry into host cell via disruption of host cell glycocalyx"/>
    <property type="evidence" value="ECO:0007669"/>
    <property type="project" value="UniProtKB-KW"/>
</dbReference>
<evidence type="ECO:0000313" key="13">
    <source>
        <dbReference type="Proteomes" id="UP001497546"/>
    </source>
</evidence>
<evidence type="ECO:0000256" key="8">
    <source>
        <dbReference type="ARBA" id="ARBA00023296"/>
    </source>
</evidence>
<evidence type="ECO:0000256" key="4">
    <source>
        <dbReference type="ARBA" id="ARBA00022732"/>
    </source>
</evidence>
<evidence type="ECO:0000256" key="10">
    <source>
        <dbReference type="ARBA" id="ARBA00035731"/>
    </source>
</evidence>
<dbReference type="EMBL" id="OY976571">
    <property type="protein sequence ID" value="CAK6589137.1"/>
    <property type="molecule type" value="Genomic_DNA"/>
</dbReference>
<organism evidence="12 13">
    <name type="scientific">Klebsiella phage vB_Kpl_K48PH164C1</name>
    <dbReference type="NCBI Taxonomy" id="3071613"/>
    <lineage>
        <taxon>Viruses</taxon>
        <taxon>Duplodnaviria</taxon>
        <taxon>Heunggongvirae</taxon>
        <taxon>Uroviricota</taxon>
        <taxon>Caudoviricetes</taxon>
        <taxon>Autographivirales</taxon>
        <taxon>Autotranscriptaviridae</taxon>
        <taxon>Studiervirinae</taxon>
        <taxon>Przondovirus</taxon>
        <taxon>Przondovirus K48PH164C1</taxon>
    </lineage>
</organism>
<evidence type="ECO:0000313" key="12">
    <source>
        <dbReference type="EMBL" id="CAK6589137.1"/>
    </source>
</evidence>
<comment type="subcellular location">
    <subcellularLocation>
        <location evidence="1">Virion</location>
    </subcellularLocation>
</comment>
<evidence type="ECO:0000259" key="11">
    <source>
        <dbReference type="Pfam" id="PF03906"/>
    </source>
</evidence>
<evidence type="ECO:0000256" key="9">
    <source>
        <dbReference type="ARBA" id="ARBA00035728"/>
    </source>
</evidence>
<dbReference type="Pfam" id="PF03906">
    <property type="entry name" value="Phage_T7_tail"/>
    <property type="match status" value="1"/>
</dbReference>
<reference evidence="12 13" key="1">
    <citation type="submission" date="2023-10" db="EMBL/GenBank/DDBJ databases">
        <authorList>
            <person name="Robby Concha-Eloko"/>
            <person name="Pilar Barberan- Martinez"/>
            <person name="Rafael Sanjuan"/>
            <person name="Pilar Domingo-Calap"/>
        </authorList>
    </citation>
    <scope>NUCLEOTIDE SEQUENCE [LARGE SCALE GENOMIC DNA]</scope>
</reference>
<evidence type="ECO:0000256" key="6">
    <source>
        <dbReference type="ARBA" id="ARBA00022844"/>
    </source>
</evidence>
<keyword evidence="7" id="KW-1233">Viral attachment to host adhesion receptor</keyword>
<evidence type="ECO:0000256" key="5">
    <source>
        <dbReference type="ARBA" id="ARBA00022804"/>
    </source>
</evidence>
<keyword evidence="2" id="KW-0945">Host-virus interaction</keyword>
<proteinExistence type="predicted"/>